<dbReference type="Proteomes" id="UP000288216">
    <property type="component" value="Unassembled WGS sequence"/>
</dbReference>
<keyword evidence="2" id="KW-1185">Reference proteome</keyword>
<gene>
    <name evidence="1" type="ORF">scyTo_0010424</name>
</gene>
<name>A0A401P685_SCYTO</name>
<proteinExistence type="predicted"/>
<comment type="caution">
    <text evidence="1">The sequence shown here is derived from an EMBL/GenBank/DDBJ whole genome shotgun (WGS) entry which is preliminary data.</text>
</comment>
<accession>A0A401P685</accession>
<evidence type="ECO:0000313" key="2">
    <source>
        <dbReference type="Proteomes" id="UP000288216"/>
    </source>
</evidence>
<evidence type="ECO:0000313" key="1">
    <source>
        <dbReference type="EMBL" id="GCB68616.1"/>
    </source>
</evidence>
<protein>
    <submittedName>
        <fullName evidence="1">Uncharacterized protein</fullName>
    </submittedName>
</protein>
<dbReference type="EMBL" id="BFAA01004494">
    <property type="protein sequence ID" value="GCB68616.1"/>
    <property type="molecule type" value="Genomic_DNA"/>
</dbReference>
<feature type="non-terminal residue" evidence="1">
    <location>
        <position position="1"/>
    </location>
</feature>
<organism evidence="1 2">
    <name type="scientific">Scyliorhinus torazame</name>
    <name type="common">Cloudy catshark</name>
    <name type="synonym">Catulus torazame</name>
    <dbReference type="NCBI Taxonomy" id="75743"/>
    <lineage>
        <taxon>Eukaryota</taxon>
        <taxon>Metazoa</taxon>
        <taxon>Chordata</taxon>
        <taxon>Craniata</taxon>
        <taxon>Vertebrata</taxon>
        <taxon>Chondrichthyes</taxon>
        <taxon>Elasmobranchii</taxon>
        <taxon>Galeomorphii</taxon>
        <taxon>Galeoidea</taxon>
        <taxon>Carcharhiniformes</taxon>
        <taxon>Scyliorhinidae</taxon>
        <taxon>Scyliorhinus</taxon>
    </lineage>
</organism>
<dbReference type="AlphaFoldDB" id="A0A401P685"/>
<reference evidence="1 2" key="1">
    <citation type="journal article" date="2018" name="Nat. Ecol. Evol.">
        <title>Shark genomes provide insights into elasmobranch evolution and the origin of vertebrates.</title>
        <authorList>
            <person name="Hara Y"/>
            <person name="Yamaguchi K"/>
            <person name="Onimaru K"/>
            <person name="Kadota M"/>
            <person name="Koyanagi M"/>
            <person name="Keeley SD"/>
            <person name="Tatsumi K"/>
            <person name="Tanaka K"/>
            <person name="Motone F"/>
            <person name="Kageyama Y"/>
            <person name="Nozu R"/>
            <person name="Adachi N"/>
            <person name="Nishimura O"/>
            <person name="Nakagawa R"/>
            <person name="Tanegashima C"/>
            <person name="Kiyatake I"/>
            <person name="Matsumoto R"/>
            <person name="Murakumo K"/>
            <person name="Nishida K"/>
            <person name="Terakita A"/>
            <person name="Kuratani S"/>
            <person name="Sato K"/>
            <person name="Hyodo S Kuraku.S."/>
        </authorList>
    </citation>
    <scope>NUCLEOTIDE SEQUENCE [LARGE SCALE GENOMIC DNA]</scope>
</reference>
<sequence>LYTKVCHLSSINESLRIIIYSLETSEGKKCQMKRRMK</sequence>